<dbReference type="RefSeq" id="WP_166131099.1">
    <property type="nucleotide sequence ID" value="NZ_JAANOQ010000009.1"/>
</dbReference>
<dbReference type="PANTHER" id="PTHR37299:SF1">
    <property type="entry name" value="STAGE 0 SPORULATION PROTEIN A HOMOLOG"/>
    <property type="match status" value="1"/>
</dbReference>
<accession>A0ABR7J1T6</accession>
<protein>
    <submittedName>
        <fullName evidence="4">Response regulator</fullName>
    </submittedName>
</protein>
<feature type="domain" description="Response regulatory" evidence="2">
    <location>
        <begin position="7"/>
        <end position="122"/>
    </location>
</feature>
<dbReference type="InterPro" id="IPR007492">
    <property type="entry name" value="LytTR_DNA-bd_dom"/>
</dbReference>
<evidence type="ECO:0000256" key="1">
    <source>
        <dbReference type="PROSITE-ProRule" id="PRU00169"/>
    </source>
</evidence>
<sequence>MTQNPLKILVVEDEYITQKTICNYLTEIGYEVVSGVMNTNNAIEILNTKNVDFAILDINIKGEKNGIWLGNYISENFNIPHLYLTAYSDTETIKNALQTKPLGYLVKPFQKHDLFTSIEIAILNFAKNQTSKEKFIIVKHNEIYTKINFDSILFIESDKNYLILNCEDATYRYRSTITDFENLMPNYFIKTHKGFIINCQKVKEFSTSLILINEFKIPISKTFKELVFHKLQE</sequence>
<comment type="caution">
    <text evidence="4">The sequence shown here is derived from an EMBL/GenBank/DDBJ whole genome shotgun (WGS) entry which is preliminary data.</text>
</comment>
<dbReference type="Gene3D" id="3.40.50.2300">
    <property type="match status" value="1"/>
</dbReference>
<feature type="modified residue" description="4-aspartylphosphate" evidence="1">
    <location>
        <position position="57"/>
    </location>
</feature>
<dbReference type="InterPro" id="IPR046947">
    <property type="entry name" value="LytR-like"/>
</dbReference>
<dbReference type="SMART" id="SM00850">
    <property type="entry name" value="LytTR"/>
    <property type="match status" value="1"/>
</dbReference>
<dbReference type="InterPro" id="IPR001789">
    <property type="entry name" value="Sig_transdc_resp-reg_receiver"/>
</dbReference>
<dbReference type="EMBL" id="JACRUN010000010">
    <property type="protein sequence ID" value="MBC5835995.1"/>
    <property type="molecule type" value="Genomic_DNA"/>
</dbReference>
<dbReference type="PROSITE" id="PS50110">
    <property type="entry name" value="RESPONSE_REGULATORY"/>
    <property type="match status" value="1"/>
</dbReference>
<dbReference type="Gene3D" id="2.40.50.1020">
    <property type="entry name" value="LytTr DNA-binding domain"/>
    <property type="match status" value="1"/>
</dbReference>
<name>A0ABR7J1T6_9FLAO</name>
<dbReference type="InterPro" id="IPR011006">
    <property type="entry name" value="CheY-like_superfamily"/>
</dbReference>
<evidence type="ECO:0000313" key="5">
    <source>
        <dbReference type="Proteomes" id="UP000605990"/>
    </source>
</evidence>
<evidence type="ECO:0000259" key="2">
    <source>
        <dbReference type="PROSITE" id="PS50110"/>
    </source>
</evidence>
<dbReference type="Pfam" id="PF04397">
    <property type="entry name" value="LytTR"/>
    <property type="match status" value="1"/>
</dbReference>
<reference evidence="4 5" key="1">
    <citation type="submission" date="2020-08" db="EMBL/GenBank/DDBJ databases">
        <title>Description of novel Flavobacterium F-408 isolate.</title>
        <authorList>
            <person name="Saticioglu I.B."/>
            <person name="Duman M."/>
            <person name="Altun S."/>
        </authorList>
    </citation>
    <scope>NUCLEOTIDE SEQUENCE [LARGE SCALE GENOMIC DNA]</scope>
    <source>
        <strain evidence="4 5">F-408</strain>
    </source>
</reference>
<dbReference type="Proteomes" id="UP000605990">
    <property type="component" value="Unassembled WGS sequence"/>
</dbReference>
<keyword evidence="5" id="KW-1185">Reference proteome</keyword>
<keyword evidence="1" id="KW-0597">Phosphoprotein</keyword>
<evidence type="ECO:0000259" key="3">
    <source>
        <dbReference type="PROSITE" id="PS50930"/>
    </source>
</evidence>
<dbReference type="PANTHER" id="PTHR37299">
    <property type="entry name" value="TRANSCRIPTIONAL REGULATOR-RELATED"/>
    <property type="match status" value="1"/>
</dbReference>
<gene>
    <name evidence="4" type="ORF">H8R27_13960</name>
</gene>
<evidence type="ECO:0000313" key="4">
    <source>
        <dbReference type="EMBL" id="MBC5835995.1"/>
    </source>
</evidence>
<feature type="domain" description="HTH LytTR-type" evidence="3">
    <location>
        <begin position="136"/>
        <end position="204"/>
    </location>
</feature>
<organism evidence="4 5">
    <name type="scientific">Flavobacterium bernardetii</name>
    <dbReference type="NCBI Taxonomy" id="2813823"/>
    <lineage>
        <taxon>Bacteria</taxon>
        <taxon>Pseudomonadati</taxon>
        <taxon>Bacteroidota</taxon>
        <taxon>Flavobacteriia</taxon>
        <taxon>Flavobacteriales</taxon>
        <taxon>Flavobacteriaceae</taxon>
        <taxon>Flavobacterium</taxon>
    </lineage>
</organism>
<dbReference type="CDD" id="cd17534">
    <property type="entry name" value="REC_DC-like"/>
    <property type="match status" value="1"/>
</dbReference>
<dbReference type="Pfam" id="PF00072">
    <property type="entry name" value="Response_reg"/>
    <property type="match status" value="1"/>
</dbReference>
<dbReference type="SMART" id="SM00448">
    <property type="entry name" value="REC"/>
    <property type="match status" value="1"/>
</dbReference>
<proteinExistence type="predicted"/>
<dbReference type="PROSITE" id="PS50930">
    <property type="entry name" value="HTH_LYTTR"/>
    <property type="match status" value="1"/>
</dbReference>
<dbReference type="SUPFAM" id="SSF52172">
    <property type="entry name" value="CheY-like"/>
    <property type="match status" value="1"/>
</dbReference>